<organism evidence="1 2">
    <name type="scientific">Methermicoccus shengliensis</name>
    <dbReference type="NCBI Taxonomy" id="660064"/>
    <lineage>
        <taxon>Archaea</taxon>
        <taxon>Methanobacteriati</taxon>
        <taxon>Methanobacteriota</taxon>
        <taxon>Stenosarchaea group</taxon>
        <taxon>Methanomicrobia</taxon>
        <taxon>Methanosarcinales</taxon>
        <taxon>Methermicoccaceae</taxon>
        <taxon>Methermicoccus</taxon>
    </lineage>
</organism>
<dbReference type="AlphaFoldDB" id="A0A832RXF7"/>
<dbReference type="InterPro" id="IPR054383">
    <property type="entry name" value="PspAB-like"/>
</dbReference>
<name>A0A832RXF7_9EURY</name>
<dbReference type="EMBL" id="DUIH01000021">
    <property type="protein sequence ID" value="HIH70320.1"/>
    <property type="molecule type" value="Genomic_DNA"/>
</dbReference>
<accession>A0A832RXF7</accession>
<dbReference type="RefSeq" id="WP_042684543.1">
    <property type="nucleotide sequence ID" value="NZ_DUIH01000021.1"/>
</dbReference>
<proteinExistence type="predicted"/>
<gene>
    <name evidence="1" type="ORF">HA299_06905</name>
</gene>
<dbReference type="Pfam" id="PF22742">
    <property type="entry name" value="PspAB"/>
    <property type="match status" value="1"/>
</dbReference>
<evidence type="ECO:0000313" key="1">
    <source>
        <dbReference type="EMBL" id="HIH70320.1"/>
    </source>
</evidence>
<protein>
    <submittedName>
        <fullName evidence="1">Uncharacterized protein</fullName>
    </submittedName>
</protein>
<dbReference type="Proteomes" id="UP000600363">
    <property type="component" value="Unassembled WGS sequence"/>
</dbReference>
<evidence type="ECO:0000313" key="2">
    <source>
        <dbReference type="Proteomes" id="UP000600363"/>
    </source>
</evidence>
<reference evidence="1" key="1">
    <citation type="journal article" date="2020" name="bioRxiv">
        <title>A rank-normalized archaeal taxonomy based on genome phylogeny resolves widespread incomplete and uneven classifications.</title>
        <authorList>
            <person name="Rinke C."/>
            <person name="Chuvochina M."/>
            <person name="Mussig A.J."/>
            <person name="Chaumeil P.-A."/>
            <person name="Waite D.W."/>
            <person name="Whitman W.B."/>
            <person name="Parks D.H."/>
            <person name="Hugenholtz P."/>
        </authorList>
    </citation>
    <scope>NUCLEOTIDE SEQUENCE</scope>
    <source>
        <strain evidence="1">UBA12518</strain>
    </source>
</reference>
<sequence length="186" mass="21011">MGLFDALFGRTRPVQPKPEGIYELPSAAVSLEVLFDLKPEGRAGVCFKPIPTHHFREVEEEMREMLTCASDEGTSFHTHMDALGYQWVLLEGGGVESLVTALASVVDALEDAGYADKLVCALFPFRDGKRAYLVYNYKRGTFYPFVPSGSHERDAEMELKIASLMRDELTLERDESRWYPIWDAPI</sequence>
<comment type="caution">
    <text evidence="1">The sequence shown here is derived from an EMBL/GenBank/DDBJ whole genome shotgun (WGS) entry which is preliminary data.</text>
</comment>